<dbReference type="EMBL" id="CP088295">
    <property type="protein sequence ID" value="UUY03859.1"/>
    <property type="molecule type" value="Genomic_DNA"/>
</dbReference>
<evidence type="ECO:0000313" key="3">
    <source>
        <dbReference type="Proteomes" id="UP001058860"/>
    </source>
</evidence>
<feature type="transmembrane region" description="Helical" evidence="1">
    <location>
        <begin position="21"/>
        <end position="41"/>
    </location>
</feature>
<gene>
    <name evidence="2" type="ORF">LRS13_24925</name>
</gene>
<proteinExistence type="predicted"/>
<dbReference type="RefSeq" id="WP_353864358.1">
    <property type="nucleotide sequence ID" value="NZ_CP088295.1"/>
</dbReference>
<name>A0ABY5PGY5_9ACTN</name>
<organism evidence="2 3">
    <name type="scientific">Svornostia abyssi</name>
    <dbReference type="NCBI Taxonomy" id="2898438"/>
    <lineage>
        <taxon>Bacteria</taxon>
        <taxon>Bacillati</taxon>
        <taxon>Actinomycetota</taxon>
        <taxon>Thermoleophilia</taxon>
        <taxon>Solirubrobacterales</taxon>
        <taxon>Baekduiaceae</taxon>
        <taxon>Svornostia</taxon>
    </lineage>
</organism>
<keyword evidence="1" id="KW-0812">Transmembrane</keyword>
<keyword evidence="1" id="KW-0472">Membrane</keyword>
<protein>
    <submittedName>
        <fullName evidence="2">Uncharacterized protein</fullName>
    </submittedName>
</protein>
<keyword evidence="3" id="KW-1185">Reference proteome</keyword>
<evidence type="ECO:0000256" key="1">
    <source>
        <dbReference type="SAM" id="Phobius"/>
    </source>
</evidence>
<sequence length="70" mass="7859">MNTPNRLRPAEVLILLTQIGLRRIGALIALVLVVLWVWAAFTGDVPGDRFKVRGKFGSFTTTTYSHSYPR</sequence>
<evidence type="ECO:0000313" key="2">
    <source>
        <dbReference type="EMBL" id="UUY03859.1"/>
    </source>
</evidence>
<accession>A0ABY5PGY5</accession>
<keyword evidence="1" id="KW-1133">Transmembrane helix</keyword>
<dbReference type="Proteomes" id="UP001058860">
    <property type="component" value="Chromosome"/>
</dbReference>
<reference evidence="3" key="1">
    <citation type="submission" date="2021-11" db="EMBL/GenBank/DDBJ databases">
        <title>Cultivation dependent microbiological survey of springs from the worlds oldest radium mine currently devoted to the extraction of radon-saturated water.</title>
        <authorList>
            <person name="Kapinusova G."/>
            <person name="Smrhova T."/>
            <person name="Strejcek M."/>
            <person name="Suman J."/>
            <person name="Jani K."/>
            <person name="Pajer P."/>
            <person name="Uhlik O."/>
        </authorList>
    </citation>
    <scope>NUCLEOTIDE SEQUENCE [LARGE SCALE GENOMIC DNA]</scope>
    <source>
        <strain evidence="3">J379</strain>
    </source>
</reference>